<gene>
    <name evidence="2" type="ORF">g.25040</name>
</gene>
<evidence type="ECO:0000259" key="1">
    <source>
        <dbReference type="PROSITE" id="PS50181"/>
    </source>
</evidence>
<protein>
    <recommendedName>
        <fullName evidence="1">F-box domain-containing protein</fullName>
    </recommendedName>
</protein>
<dbReference type="CDD" id="cd09917">
    <property type="entry name" value="F-box_SF"/>
    <property type="match status" value="1"/>
</dbReference>
<evidence type="ECO:0000313" key="2">
    <source>
        <dbReference type="EMBL" id="JAT36010.1"/>
    </source>
</evidence>
<reference evidence="2" key="1">
    <citation type="submission" date="2015-11" db="EMBL/GenBank/DDBJ databases">
        <title>De novo transcriptome assembly of four potential Pierce s Disease insect vectors from Arizona vineyards.</title>
        <authorList>
            <person name="Tassone E.E."/>
        </authorList>
    </citation>
    <scope>NUCLEOTIDE SEQUENCE</scope>
</reference>
<dbReference type="SUPFAM" id="SSF81383">
    <property type="entry name" value="F-box domain"/>
    <property type="match status" value="1"/>
</dbReference>
<dbReference type="EMBL" id="GEBQ01003967">
    <property type="protein sequence ID" value="JAT36010.1"/>
    <property type="molecule type" value="Transcribed_RNA"/>
</dbReference>
<name>A0A1B6MJ69_9HEMI</name>
<dbReference type="SMART" id="SM00256">
    <property type="entry name" value="FBOX"/>
    <property type="match status" value="1"/>
</dbReference>
<dbReference type="InterPro" id="IPR036047">
    <property type="entry name" value="F-box-like_dom_sf"/>
</dbReference>
<dbReference type="InterPro" id="IPR001810">
    <property type="entry name" value="F-box_dom"/>
</dbReference>
<dbReference type="InterPro" id="IPR032675">
    <property type="entry name" value="LRR_dom_sf"/>
</dbReference>
<feature type="domain" description="F-box" evidence="1">
    <location>
        <begin position="6"/>
        <end position="54"/>
    </location>
</feature>
<dbReference type="AlphaFoldDB" id="A0A1B6MJ69"/>
<sequence>MTETLQTTIWDLPDEVLHLIFSNLDPSDIISPVKDVCTRWRSIVEKDLLFWNHLQVVIHCDWFLDWGFIRQPSDGPIPLVPQSHFSHEYRQTTGEIYIGEKDLTKVSKVRCIKLEGGSNKCGGHPSQIVLWILEKVKKVCKDIIKVEFCNCLAAFSRDFINLLNDSFNITELKFGVTAVYRIPYEELLHFRNLTSLITSDFGFKKTELSLIADSCDKLESLWVLLSKAIKNDDIIYFVEKKKETLKELGIGLIVTDILLAKVNECHKLNVLFIGDSRCITEKGLSHLTNLPNLKYISFHRAKISLDHIKDWASTSTVPHQLSLLDLSFYGSLKLHQNQITKICPVTFKNHVMKNVSDCYKKPAKPRMHWMYRYVDIEPLGT</sequence>
<dbReference type="Gene3D" id="1.20.1280.50">
    <property type="match status" value="1"/>
</dbReference>
<dbReference type="PROSITE" id="PS50181">
    <property type="entry name" value="FBOX"/>
    <property type="match status" value="1"/>
</dbReference>
<organism evidence="2">
    <name type="scientific">Graphocephala atropunctata</name>
    <dbReference type="NCBI Taxonomy" id="36148"/>
    <lineage>
        <taxon>Eukaryota</taxon>
        <taxon>Metazoa</taxon>
        <taxon>Ecdysozoa</taxon>
        <taxon>Arthropoda</taxon>
        <taxon>Hexapoda</taxon>
        <taxon>Insecta</taxon>
        <taxon>Pterygota</taxon>
        <taxon>Neoptera</taxon>
        <taxon>Paraneoptera</taxon>
        <taxon>Hemiptera</taxon>
        <taxon>Auchenorrhyncha</taxon>
        <taxon>Membracoidea</taxon>
        <taxon>Cicadellidae</taxon>
        <taxon>Cicadellinae</taxon>
        <taxon>Cicadellini</taxon>
        <taxon>Graphocephala</taxon>
    </lineage>
</organism>
<dbReference type="SUPFAM" id="SSF52047">
    <property type="entry name" value="RNI-like"/>
    <property type="match status" value="1"/>
</dbReference>
<dbReference type="Pfam" id="PF12937">
    <property type="entry name" value="F-box-like"/>
    <property type="match status" value="1"/>
</dbReference>
<proteinExistence type="predicted"/>
<dbReference type="Gene3D" id="3.80.10.10">
    <property type="entry name" value="Ribonuclease Inhibitor"/>
    <property type="match status" value="1"/>
</dbReference>
<accession>A0A1B6MJ69</accession>